<keyword evidence="14" id="KW-1185">Reference proteome</keyword>
<keyword evidence="4 8" id="KW-0812">Transmembrane</keyword>
<feature type="chain" id="PRO_5045302507" evidence="10">
    <location>
        <begin position="27"/>
        <end position="942"/>
    </location>
</feature>
<evidence type="ECO:0000256" key="3">
    <source>
        <dbReference type="ARBA" id="ARBA00022452"/>
    </source>
</evidence>
<accession>A0ABW9XCF5</accession>
<keyword evidence="3 8" id="KW-1134">Transmembrane beta strand</keyword>
<reference evidence="14" key="1">
    <citation type="submission" date="2020-01" db="EMBL/GenBank/DDBJ databases">
        <title>Sphingomonas sp. strain CSW-10.</title>
        <authorList>
            <person name="Chen W.-M."/>
        </authorList>
    </citation>
    <scope>NUCLEOTIDE SEQUENCE [LARGE SCALE GENOMIC DNA]</scope>
    <source>
        <strain evidence="14">FSY-8</strain>
    </source>
</reference>
<gene>
    <name evidence="13" type="ORF">GTZ99_06365</name>
</gene>
<evidence type="ECO:0000313" key="13">
    <source>
        <dbReference type="EMBL" id="NBC36180.1"/>
    </source>
</evidence>
<comment type="caution">
    <text evidence="13">The sequence shown here is derived from an EMBL/GenBank/DDBJ whole genome shotgun (WGS) entry which is preliminary data.</text>
</comment>
<protein>
    <submittedName>
        <fullName evidence="13">TonB-dependent receptor</fullName>
    </submittedName>
</protein>
<keyword evidence="13" id="KW-0675">Receptor</keyword>
<dbReference type="InterPro" id="IPR039426">
    <property type="entry name" value="TonB-dep_rcpt-like"/>
</dbReference>
<dbReference type="Pfam" id="PF00593">
    <property type="entry name" value="TonB_dep_Rec_b-barrel"/>
    <property type="match status" value="1"/>
</dbReference>
<dbReference type="EMBL" id="JAAAPO010000002">
    <property type="protein sequence ID" value="NBC36180.1"/>
    <property type="molecule type" value="Genomic_DNA"/>
</dbReference>
<dbReference type="SUPFAM" id="SSF56935">
    <property type="entry name" value="Porins"/>
    <property type="match status" value="1"/>
</dbReference>
<dbReference type="InterPro" id="IPR000531">
    <property type="entry name" value="Beta-barrel_TonB"/>
</dbReference>
<evidence type="ECO:0000256" key="9">
    <source>
        <dbReference type="RuleBase" id="RU003357"/>
    </source>
</evidence>
<evidence type="ECO:0000256" key="10">
    <source>
        <dbReference type="SAM" id="SignalP"/>
    </source>
</evidence>
<keyword evidence="10" id="KW-0732">Signal</keyword>
<dbReference type="Gene3D" id="2.170.130.10">
    <property type="entry name" value="TonB-dependent receptor, plug domain"/>
    <property type="match status" value="1"/>
</dbReference>
<comment type="subcellular location">
    <subcellularLocation>
        <location evidence="1 8">Cell outer membrane</location>
        <topology evidence="1 8">Multi-pass membrane protein</topology>
    </subcellularLocation>
</comment>
<dbReference type="InterPro" id="IPR037066">
    <property type="entry name" value="Plug_dom_sf"/>
</dbReference>
<feature type="signal peptide" evidence="10">
    <location>
        <begin position="1"/>
        <end position="26"/>
    </location>
</feature>
<dbReference type="Gene3D" id="2.40.170.20">
    <property type="entry name" value="TonB-dependent receptor, beta-barrel domain"/>
    <property type="match status" value="1"/>
</dbReference>
<evidence type="ECO:0000256" key="7">
    <source>
        <dbReference type="ARBA" id="ARBA00023237"/>
    </source>
</evidence>
<evidence type="ECO:0000256" key="2">
    <source>
        <dbReference type="ARBA" id="ARBA00022448"/>
    </source>
</evidence>
<dbReference type="PANTHER" id="PTHR47234">
    <property type="match status" value="1"/>
</dbReference>
<keyword evidence="5 9" id="KW-0798">TonB box</keyword>
<keyword evidence="2 8" id="KW-0813">Transport</keyword>
<feature type="domain" description="TonB-dependent receptor plug" evidence="12">
    <location>
        <begin position="53"/>
        <end position="167"/>
    </location>
</feature>
<evidence type="ECO:0000256" key="6">
    <source>
        <dbReference type="ARBA" id="ARBA00023136"/>
    </source>
</evidence>
<evidence type="ECO:0000256" key="1">
    <source>
        <dbReference type="ARBA" id="ARBA00004571"/>
    </source>
</evidence>
<dbReference type="PROSITE" id="PS52016">
    <property type="entry name" value="TONB_DEPENDENT_REC_3"/>
    <property type="match status" value="1"/>
</dbReference>
<dbReference type="PANTHER" id="PTHR47234:SF2">
    <property type="entry name" value="TONB-DEPENDENT RECEPTOR"/>
    <property type="match status" value="1"/>
</dbReference>
<evidence type="ECO:0000259" key="11">
    <source>
        <dbReference type="Pfam" id="PF00593"/>
    </source>
</evidence>
<evidence type="ECO:0000256" key="5">
    <source>
        <dbReference type="ARBA" id="ARBA00023077"/>
    </source>
</evidence>
<evidence type="ECO:0000259" key="12">
    <source>
        <dbReference type="Pfam" id="PF07715"/>
    </source>
</evidence>
<keyword evidence="6 8" id="KW-0472">Membrane</keyword>
<name>A0ABW9XCF5_9SPHN</name>
<evidence type="ECO:0000256" key="4">
    <source>
        <dbReference type="ARBA" id="ARBA00022692"/>
    </source>
</evidence>
<feature type="domain" description="TonB-dependent receptor-like beta-barrel" evidence="11">
    <location>
        <begin position="338"/>
        <end position="902"/>
    </location>
</feature>
<keyword evidence="7 8" id="KW-0998">Cell outer membrane</keyword>
<comment type="similarity">
    <text evidence="8 9">Belongs to the TonB-dependent receptor family.</text>
</comment>
<dbReference type="RefSeq" id="WP_161717422.1">
    <property type="nucleotide sequence ID" value="NZ_JAAAPO010000002.1"/>
</dbReference>
<evidence type="ECO:0000256" key="8">
    <source>
        <dbReference type="PROSITE-ProRule" id="PRU01360"/>
    </source>
</evidence>
<dbReference type="Pfam" id="PF07715">
    <property type="entry name" value="Plug"/>
    <property type="match status" value="1"/>
</dbReference>
<dbReference type="Proteomes" id="UP000753724">
    <property type="component" value="Unassembled WGS sequence"/>
</dbReference>
<evidence type="ECO:0000313" key="14">
    <source>
        <dbReference type="Proteomes" id="UP000753724"/>
    </source>
</evidence>
<sequence length="942" mass="98884">MNRKMRFVVHTSLAAMSVGWAAGAHAQTAPAEPATAEIIVTGSSIKGVAPVGSNLTTVTRADLETTAAQTVQQVLKSVPAVVGLQAAGQGAFGSADGSGTNAPTIHGLGASASNSTLILMNGHRIPTSGINHVLADPNILAPIALERVEVLADGASSVYGSDAVAGVINFITRKNVNGFEANAQTGFGSGYHTYNAGLLFGRTFAEGSFLVAYNYSDRSNLAASSRSYTNSANLVPYGGRNNTPTRCAVPTIGGSTAAYLTYTPSGCDQTTAWDLLPSEKRHNVYAQLTYDVSDKLHLFGDMIYSNRRNVQNVTRGNASNTIYANSTGIATGRSVNPFALAGLGNNYVVGWNADAMFGPGATITGTAEDLYFHMDAIYDLSQKWQVNLGGVYGQDLSQQINVGQLNTAAFNLALNGYTSAAINGVNQVVSQTLTTANALDLWGNGTSAATKASLIDNRQLQQARQTMRNLYLKVSGDLFDLPAGAAKLAVGGELVSYKMHQDIVRGNGLGIASQNSQALSIDYRRNVSSAYAELYVPLIRDGFVKLLDLNISGRYDHYSDFGNTTNPKIALNFEPVRGVKFRANWARSFVAPALTSIGSNANGLTGESGFSGVLGSALPGGGPTLSLASFPTAASIPGAVCSATACTISNVQGVLITGGSGKLKPQKGEAWSVGVDLTPAQVPDLRVSVTYWSNKLRGGITAPQPSLALGSADLSYLMQIYPSGATATDISNAGAGLPQTGVINGSAYFIYNYQQANVLNLDVAGLDVSAAYRFTTPIGKFNIGLSFTRKLKFDQFFGDNGVKFSVLGTSGFNTTFPSVKTEGRLNVSYSNGAFDADVFVNHLGSYTYWGSSVMNPITRTNGVPTGGGDHVGAFTTVDLHLGYTLKNFANLREVNVYVDATNVFDKAPPFVNTYTTNGAVGYDGLNANPLGRVVNVGLRTKF</sequence>
<proteinExistence type="inferred from homology"/>
<organism evidence="13 14">
    <name type="scientific">Novosphingobium ovatum</name>
    <dbReference type="NCBI Taxonomy" id="1908523"/>
    <lineage>
        <taxon>Bacteria</taxon>
        <taxon>Pseudomonadati</taxon>
        <taxon>Pseudomonadota</taxon>
        <taxon>Alphaproteobacteria</taxon>
        <taxon>Sphingomonadales</taxon>
        <taxon>Sphingomonadaceae</taxon>
        <taxon>Novosphingobium</taxon>
    </lineage>
</organism>
<dbReference type="InterPro" id="IPR012910">
    <property type="entry name" value="Plug_dom"/>
</dbReference>
<dbReference type="InterPro" id="IPR036942">
    <property type="entry name" value="Beta-barrel_TonB_sf"/>
</dbReference>